<dbReference type="InterPro" id="IPR023210">
    <property type="entry name" value="NADP_OxRdtase_dom"/>
</dbReference>
<dbReference type="CDD" id="cd19088">
    <property type="entry name" value="AKR_AKR13B1"/>
    <property type="match status" value="1"/>
</dbReference>
<feature type="domain" description="NADP-dependent oxidoreductase" evidence="2">
    <location>
        <begin position="22"/>
        <end position="284"/>
    </location>
</feature>
<dbReference type="InterPro" id="IPR020471">
    <property type="entry name" value="AKR"/>
</dbReference>
<dbReference type="Pfam" id="PF00248">
    <property type="entry name" value="Aldo_ket_red"/>
    <property type="match status" value="1"/>
</dbReference>
<accession>A0ABU3TN90</accession>
<name>A0ABU3TN90_9BACT</name>
<evidence type="ECO:0000256" key="1">
    <source>
        <dbReference type="ARBA" id="ARBA00023002"/>
    </source>
</evidence>
<evidence type="ECO:0000259" key="2">
    <source>
        <dbReference type="Pfam" id="PF00248"/>
    </source>
</evidence>
<dbReference type="RefSeq" id="WP_316000189.1">
    <property type="nucleotide sequence ID" value="NZ_JAWDJT010000020.1"/>
</dbReference>
<proteinExistence type="predicted"/>
<keyword evidence="4" id="KW-1185">Reference proteome</keyword>
<dbReference type="InterPro" id="IPR036812">
    <property type="entry name" value="NAD(P)_OxRdtase_dom_sf"/>
</dbReference>
<evidence type="ECO:0000313" key="3">
    <source>
        <dbReference type="EMBL" id="MDU0372834.1"/>
    </source>
</evidence>
<gene>
    <name evidence="3" type="ORF">ROI90_20675</name>
</gene>
<dbReference type="NCBIfam" id="NF007695">
    <property type="entry name" value="PRK10376.1"/>
    <property type="match status" value="1"/>
</dbReference>
<dbReference type="Gene3D" id="3.20.20.100">
    <property type="entry name" value="NADP-dependent oxidoreductase domain"/>
    <property type="match status" value="1"/>
</dbReference>
<dbReference type="EMBL" id="JAWDJT010000020">
    <property type="protein sequence ID" value="MDU0372834.1"/>
    <property type="molecule type" value="Genomic_DNA"/>
</dbReference>
<dbReference type="PANTHER" id="PTHR43625">
    <property type="entry name" value="AFLATOXIN B1 ALDEHYDE REDUCTASE"/>
    <property type="match status" value="1"/>
</dbReference>
<evidence type="ECO:0000313" key="4">
    <source>
        <dbReference type="Proteomes" id="UP001250698"/>
    </source>
</evidence>
<keyword evidence="1" id="KW-0560">Oxidoreductase</keyword>
<reference evidence="3 4" key="1">
    <citation type="submission" date="2023-10" db="EMBL/GenBank/DDBJ databases">
        <title>Hymenobacter endophyticus sp. nov., an isolate from the leaf tissues of wheat.</title>
        <authorList>
            <person name="Dai Y."/>
        </authorList>
    </citation>
    <scope>NUCLEOTIDE SEQUENCE [LARGE SCALE GENOMIC DNA]</scope>
    <source>
        <strain evidence="3 4">ZK17L-C2</strain>
    </source>
</reference>
<dbReference type="InterPro" id="IPR050791">
    <property type="entry name" value="Aldo-Keto_reductase"/>
</dbReference>
<protein>
    <submittedName>
        <fullName evidence="3">Aldo/keto reductase</fullName>
    </submittedName>
</protein>
<dbReference type="SUPFAM" id="SSF51430">
    <property type="entry name" value="NAD(P)-linked oxidoreductase"/>
    <property type="match status" value="1"/>
</dbReference>
<comment type="caution">
    <text evidence="3">The sequence shown here is derived from an EMBL/GenBank/DDBJ whole genome shotgun (WGS) entry which is preliminary data.</text>
</comment>
<sequence length="287" mass="31771">MATNTTTPAKTFTLGNDLTVNRMGYGAMRITGEGIWGPPQDHAESIRVLRRAVELGINFIDTADSYGPNVSEELIAEALHPYPAGLVIGTKGGLLRTGPNQWPIDASPNHLRQALEGSLKRLKLEQIDLYQLHRIDPNVPFEQTLEFLQQAQQQGKIKHIGLSEVTVEQIQQAQQVVPVVSVQNMYSVDNRKWEDELTYCEQNGLAFIPWYPLAGGNQEALSKLTEIGQRHNASTQQVALAWLLHRSPNILLIPGTSKVKHLEENVQAASIQLSTEDMDALNKLGGE</sequence>
<dbReference type="PANTHER" id="PTHR43625:SF40">
    <property type="entry name" value="ALDO-KETO REDUCTASE YAKC [NADP(+)]"/>
    <property type="match status" value="1"/>
</dbReference>
<organism evidence="3 4">
    <name type="scientific">Hymenobacter endophyticus</name>
    <dbReference type="NCBI Taxonomy" id="3076335"/>
    <lineage>
        <taxon>Bacteria</taxon>
        <taxon>Pseudomonadati</taxon>
        <taxon>Bacteroidota</taxon>
        <taxon>Cytophagia</taxon>
        <taxon>Cytophagales</taxon>
        <taxon>Hymenobacteraceae</taxon>
        <taxon>Hymenobacter</taxon>
    </lineage>
</organism>
<dbReference type="PRINTS" id="PR00069">
    <property type="entry name" value="ALDKETRDTASE"/>
</dbReference>
<dbReference type="Proteomes" id="UP001250698">
    <property type="component" value="Unassembled WGS sequence"/>
</dbReference>